<keyword evidence="1" id="KW-1185">Reference proteome</keyword>
<proteinExistence type="predicted"/>
<protein>
    <submittedName>
        <fullName evidence="2">Uncharacterized protein</fullName>
    </submittedName>
</protein>
<evidence type="ECO:0000313" key="1">
    <source>
        <dbReference type="Proteomes" id="UP000050741"/>
    </source>
</evidence>
<reference evidence="1" key="1">
    <citation type="submission" date="2013-12" db="EMBL/GenBank/DDBJ databases">
        <authorList>
            <person name="Aslett M."/>
        </authorList>
    </citation>
    <scope>NUCLEOTIDE SEQUENCE [LARGE SCALE GENOMIC DNA]</scope>
    <source>
        <strain evidence="1">Lindley</strain>
    </source>
</reference>
<dbReference type="WBParaSite" id="GPLIN_000313400">
    <property type="protein sequence ID" value="GPLIN_000313400"/>
    <property type="gene ID" value="GPLIN_000313400"/>
</dbReference>
<evidence type="ECO:0000313" key="2">
    <source>
        <dbReference type="WBParaSite" id="GPLIN_000313400"/>
    </source>
</evidence>
<accession>A0A183BR98</accession>
<sequence>MQKEAPNEQRVFIEQEKAIEYLKTVHEILEVTDYDVNFTGLEEQIEDMISNINKILLENRAKFGDNLWGIVMKFSRYCQQFSQQQIANNFERNFGKRVCRLTMFVSLAEFVSIEMKKILKQYGKSLLPRACARILRAFQRTSASIADVADPGRTPFVERAWKAQLLGVYAQIKVNERWFEKIFDFMDIAKIIMTETRALVNDQPHIQSPEIKRQLNELLNREHLYNFVATKIELESNCTNE</sequence>
<name>A0A183BR98_GLOPA</name>
<organism evidence="1 2">
    <name type="scientific">Globodera pallida</name>
    <name type="common">Potato cyst nematode worm</name>
    <name type="synonym">Heterodera pallida</name>
    <dbReference type="NCBI Taxonomy" id="36090"/>
    <lineage>
        <taxon>Eukaryota</taxon>
        <taxon>Metazoa</taxon>
        <taxon>Ecdysozoa</taxon>
        <taxon>Nematoda</taxon>
        <taxon>Chromadorea</taxon>
        <taxon>Rhabditida</taxon>
        <taxon>Tylenchina</taxon>
        <taxon>Tylenchomorpha</taxon>
        <taxon>Tylenchoidea</taxon>
        <taxon>Heteroderidae</taxon>
        <taxon>Heteroderinae</taxon>
        <taxon>Globodera</taxon>
    </lineage>
</organism>
<dbReference type="Proteomes" id="UP000050741">
    <property type="component" value="Unassembled WGS sequence"/>
</dbReference>
<reference evidence="1" key="2">
    <citation type="submission" date="2014-05" db="EMBL/GenBank/DDBJ databases">
        <title>The genome and life-stage specific transcriptomes of Globodera pallida elucidate key aspects of plant parasitism by a cyst nematode.</title>
        <authorList>
            <person name="Cotton J.A."/>
            <person name="Lilley C.J."/>
            <person name="Jones L.M."/>
            <person name="Kikuchi T."/>
            <person name="Reid A.J."/>
            <person name="Thorpe P."/>
            <person name="Tsai I.J."/>
            <person name="Beasley H."/>
            <person name="Blok V."/>
            <person name="Cock P.J.A."/>
            <person name="Van den Akker S.E."/>
            <person name="Holroyd N."/>
            <person name="Hunt M."/>
            <person name="Mantelin S."/>
            <person name="Naghra H."/>
            <person name="Pain A."/>
            <person name="Palomares-Rius J.E."/>
            <person name="Zarowiecki M."/>
            <person name="Berriman M."/>
            <person name="Jones J.T."/>
            <person name="Urwin P.E."/>
        </authorList>
    </citation>
    <scope>NUCLEOTIDE SEQUENCE [LARGE SCALE GENOMIC DNA]</scope>
    <source>
        <strain evidence="1">Lindley</strain>
    </source>
</reference>
<dbReference type="AlphaFoldDB" id="A0A183BR98"/>
<reference evidence="2" key="3">
    <citation type="submission" date="2016-06" db="UniProtKB">
        <authorList>
            <consortium name="WormBaseParasite"/>
        </authorList>
    </citation>
    <scope>IDENTIFICATION</scope>
</reference>